<name>A0A6A6VFK8_9PLEO</name>
<dbReference type="PANTHER" id="PTHR36448:SF3">
    <property type="entry name" value="CUPIN TYPE-2 DOMAIN-CONTAINING PROTEIN"/>
    <property type="match status" value="1"/>
</dbReference>
<dbReference type="InterPro" id="IPR013096">
    <property type="entry name" value="Cupin_2"/>
</dbReference>
<dbReference type="SUPFAM" id="SSF51182">
    <property type="entry name" value="RmlC-like cupins"/>
    <property type="match status" value="1"/>
</dbReference>
<dbReference type="CDD" id="cd02219">
    <property type="entry name" value="cupin_YjlB-like"/>
    <property type="match status" value="1"/>
</dbReference>
<dbReference type="Proteomes" id="UP000799440">
    <property type="component" value="Unassembled WGS sequence"/>
</dbReference>
<sequence>MPLTLHPLSSLRLSTHHIPTFRSLPNTSPHSHPLYIYHSAYPPSTPPSTLESHLRTNSLTPQWRYTMYTRTHYHSTTHEVLCVYRGTADLLFGGEENPERVEVRVQAGDMVVVPAGVAHRLVRDVGEKQGEGFMMVGAYPEGCEWDMCYGEEGEKKEEAVKSVQWLKRDPLYGEDGPVLWGEEKVREHQKKVGS</sequence>
<evidence type="ECO:0000259" key="1">
    <source>
        <dbReference type="Pfam" id="PF07883"/>
    </source>
</evidence>
<accession>A0A6A6VFK8</accession>
<dbReference type="Gene3D" id="2.60.120.10">
    <property type="entry name" value="Jelly Rolls"/>
    <property type="match status" value="1"/>
</dbReference>
<dbReference type="InterPro" id="IPR011051">
    <property type="entry name" value="RmlC_Cupin_sf"/>
</dbReference>
<reference evidence="2" key="1">
    <citation type="journal article" date="2020" name="Stud. Mycol.">
        <title>101 Dothideomycetes genomes: a test case for predicting lifestyles and emergence of pathogens.</title>
        <authorList>
            <person name="Haridas S."/>
            <person name="Albert R."/>
            <person name="Binder M."/>
            <person name="Bloem J."/>
            <person name="Labutti K."/>
            <person name="Salamov A."/>
            <person name="Andreopoulos B."/>
            <person name="Baker S."/>
            <person name="Barry K."/>
            <person name="Bills G."/>
            <person name="Bluhm B."/>
            <person name="Cannon C."/>
            <person name="Castanera R."/>
            <person name="Culley D."/>
            <person name="Daum C."/>
            <person name="Ezra D."/>
            <person name="Gonzalez J."/>
            <person name="Henrissat B."/>
            <person name="Kuo A."/>
            <person name="Liang C."/>
            <person name="Lipzen A."/>
            <person name="Lutzoni F."/>
            <person name="Magnuson J."/>
            <person name="Mondo S."/>
            <person name="Nolan M."/>
            <person name="Ohm R."/>
            <person name="Pangilinan J."/>
            <person name="Park H.-J."/>
            <person name="Ramirez L."/>
            <person name="Alfaro M."/>
            <person name="Sun H."/>
            <person name="Tritt A."/>
            <person name="Yoshinaga Y."/>
            <person name="Zwiers L.-H."/>
            <person name="Turgeon B."/>
            <person name="Goodwin S."/>
            <person name="Spatafora J."/>
            <person name="Crous P."/>
            <person name="Grigoriev I."/>
        </authorList>
    </citation>
    <scope>NUCLEOTIDE SEQUENCE</scope>
    <source>
        <strain evidence="2">CBS 119925</strain>
    </source>
</reference>
<dbReference type="InterPro" id="IPR014500">
    <property type="entry name" value="UCP019307_cupin"/>
</dbReference>
<feature type="domain" description="Cupin type-2" evidence="1">
    <location>
        <begin position="70"/>
        <end position="124"/>
    </location>
</feature>
<dbReference type="AlphaFoldDB" id="A0A6A6VFK8"/>
<protein>
    <recommendedName>
        <fullName evidence="1">Cupin type-2 domain-containing protein</fullName>
    </recommendedName>
</protein>
<evidence type="ECO:0000313" key="2">
    <source>
        <dbReference type="EMBL" id="KAF2747877.1"/>
    </source>
</evidence>
<gene>
    <name evidence="2" type="ORF">M011DRAFT_467466</name>
</gene>
<dbReference type="Pfam" id="PF07883">
    <property type="entry name" value="Cupin_2"/>
    <property type="match status" value="1"/>
</dbReference>
<dbReference type="OrthoDB" id="2589563at2759"/>
<dbReference type="EMBL" id="MU006571">
    <property type="protein sequence ID" value="KAF2747877.1"/>
    <property type="molecule type" value="Genomic_DNA"/>
</dbReference>
<dbReference type="InterPro" id="IPR014710">
    <property type="entry name" value="RmlC-like_jellyroll"/>
</dbReference>
<dbReference type="PIRSF" id="PIRSF019307">
    <property type="entry name" value="UCP019307"/>
    <property type="match status" value="1"/>
</dbReference>
<proteinExistence type="predicted"/>
<dbReference type="InterPro" id="IPR047121">
    <property type="entry name" value="YjiB-like"/>
</dbReference>
<evidence type="ECO:0000313" key="3">
    <source>
        <dbReference type="Proteomes" id="UP000799440"/>
    </source>
</evidence>
<dbReference type="PANTHER" id="PTHR36448">
    <property type="entry name" value="BLR7373 PROTEIN"/>
    <property type="match status" value="1"/>
</dbReference>
<keyword evidence="3" id="KW-1185">Reference proteome</keyword>
<organism evidence="2 3">
    <name type="scientific">Sporormia fimetaria CBS 119925</name>
    <dbReference type="NCBI Taxonomy" id="1340428"/>
    <lineage>
        <taxon>Eukaryota</taxon>
        <taxon>Fungi</taxon>
        <taxon>Dikarya</taxon>
        <taxon>Ascomycota</taxon>
        <taxon>Pezizomycotina</taxon>
        <taxon>Dothideomycetes</taxon>
        <taxon>Pleosporomycetidae</taxon>
        <taxon>Pleosporales</taxon>
        <taxon>Sporormiaceae</taxon>
        <taxon>Sporormia</taxon>
    </lineage>
</organism>